<organism evidence="2 3">
    <name type="scientific">Palleronia abyssalis</name>
    <dbReference type="NCBI Taxonomy" id="1501240"/>
    <lineage>
        <taxon>Bacteria</taxon>
        <taxon>Pseudomonadati</taxon>
        <taxon>Pseudomonadota</taxon>
        <taxon>Alphaproteobacteria</taxon>
        <taxon>Rhodobacterales</taxon>
        <taxon>Roseobacteraceae</taxon>
        <taxon>Palleronia</taxon>
    </lineage>
</organism>
<dbReference type="RefSeq" id="WP_108893225.1">
    <property type="nucleotide sequence ID" value="NZ_ONZF01000002.1"/>
</dbReference>
<protein>
    <submittedName>
        <fullName evidence="2">Uncharacterized protein</fullName>
    </submittedName>
</protein>
<dbReference type="Proteomes" id="UP000244912">
    <property type="component" value="Unassembled WGS sequence"/>
</dbReference>
<dbReference type="AlphaFoldDB" id="A0A2R8BTH6"/>
<dbReference type="OrthoDB" id="7744082at2"/>
<reference evidence="2 3" key="1">
    <citation type="submission" date="2018-03" db="EMBL/GenBank/DDBJ databases">
        <authorList>
            <person name="Keele B.F."/>
        </authorList>
    </citation>
    <scope>NUCLEOTIDE SEQUENCE [LARGE SCALE GENOMIC DNA]</scope>
    <source>
        <strain evidence="2 3">CECT 8504</strain>
    </source>
</reference>
<gene>
    <name evidence="2" type="ORF">PAA8504_01196</name>
</gene>
<accession>A0A2R8BTH6</accession>
<evidence type="ECO:0000313" key="3">
    <source>
        <dbReference type="Proteomes" id="UP000244912"/>
    </source>
</evidence>
<feature type="compositionally biased region" description="Basic and acidic residues" evidence="1">
    <location>
        <begin position="62"/>
        <end position="75"/>
    </location>
</feature>
<evidence type="ECO:0000313" key="2">
    <source>
        <dbReference type="EMBL" id="SPJ23386.1"/>
    </source>
</evidence>
<dbReference type="EMBL" id="ONZF01000002">
    <property type="protein sequence ID" value="SPJ23386.1"/>
    <property type="molecule type" value="Genomic_DNA"/>
</dbReference>
<feature type="compositionally biased region" description="Gly residues" evidence="1">
    <location>
        <begin position="147"/>
        <end position="157"/>
    </location>
</feature>
<evidence type="ECO:0000256" key="1">
    <source>
        <dbReference type="SAM" id="MobiDB-lite"/>
    </source>
</evidence>
<feature type="compositionally biased region" description="Basic and acidic residues" evidence="1">
    <location>
        <begin position="11"/>
        <end position="49"/>
    </location>
</feature>
<keyword evidence="3" id="KW-1185">Reference proteome</keyword>
<sequence>MSDTSSGGQTGRDEAQRQAHTMADDARDAGNEAYRTVRDEAGRQADHAQGRVASEAGNVADALRKAAEASRDGSPQERTFGQVADAMADVSEAIERKDLGELMDDASDFARRNPVAFLGGAALLGFAASRFAKASSHRSPKTDYVGDGSGSGMGGSGSSYEGSRHGAAPLPPRDPVPAAAPNPPGSTGGPTRELP</sequence>
<feature type="region of interest" description="Disordered" evidence="1">
    <location>
        <begin position="131"/>
        <end position="195"/>
    </location>
</feature>
<feature type="region of interest" description="Disordered" evidence="1">
    <location>
        <begin position="1"/>
        <end position="84"/>
    </location>
</feature>
<name>A0A2R8BTH6_9RHOB</name>
<proteinExistence type="predicted"/>
<feature type="compositionally biased region" description="Pro residues" evidence="1">
    <location>
        <begin position="169"/>
        <end position="184"/>
    </location>
</feature>